<dbReference type="GO" id="GO:0003677">
    <property type="term" value="F:DNA binding"/>
    <property type="evidence" value="ECO:0007669"/>
    <property type="project" value="UniProtKB-UniRule"/>
</dbReference>
<evidence type="ECO:0000256" key="13">
    <source>
        <dbReference type="SAM" id="MobiDB-lite"/>
    </source>
</evidence>
<evidence type="ECO:0000256" key="2">
    <source>
        <dbReference type="ARBA" id="ARBA00022722"/>
    </source>
</evidence>
<comment type="subunit">
    <text evidence="11">Monomer. Binds crRNA and tracrRNA.</text>
</comment>
<evidence type="ECO:0000313" key="16">
    <source>
        <dbReference type="Proteomes" id="UP000672602"/>
    </source>
</evidence>
<dbReference type="InterPro" id="IPR033114">
    <property type="entry name" value="HNH_CAS9"/>
</dbReference>
<dbReference type="GO" id="GO:0016787">
    <property type="term" value="F:hydrolase activity"/>
    <property type="evidence" value="ECO:0007669"/>
    <property type="project" value="UniProtKB-KW"/>
</dbReference>
<accession>A0A8J7V303</accession>
<dbReference type="PROSITE" id="PS51749">
    <property type="entry name" value="HNH_CAS9"/>
    <property type="match status" value="1"/>
</dbReference>
<gene>
    <name evidence="15" type="ORF">KAJ83_10445</name>
</gene>
<dbReference type="Gene3D" id="1.10.30.50">
    <property type="match status" value="1"/>
</dbReference>
<reference evidence="15" key="1">
    <citation type="submission" date="2021-04" db="EMBL/GenBank/DDBJ databases">
        <authorList>
            <person name="Zhang D.-C."/>
        </authorList>
    </citation>
    <scope>NUCLEOTIDE SEQUENCE</scope>
    <source>
        <strain evidence="15">CGMCC 1.15697</strain>
    </source>
</reference>
<dbReference type="InterPro" id="IPR041383">
    <property type="entry name" value="RuvC_III"/>
</dbReference>
<evidence type="ECO:0000256" key="11">
    <source>
        <dbReference type="ARBA" id="ARBA00046380"/>
    </source>
</evidence>
<evidence type="ECO:0000313" key="15">
    <source>
        <dbReference type="EMBL" id="MBP5857427.1"/>
    </source>
</evidence>
<evidence type="ECO:0000256" key="12">
    <source>
        <dbReference type="PROSITE-ProRule" id="PRU01085"/>
    </source>
</evidence>
<keyword evidence="3" id="KW-0479">Metal-binding</keyword>
<keyword evidence="16" id="KW-1185">Reference proteome</keyword>
<evidence type="ECO:0000259" key="14">
    <source>
        <dbReference type="PROSITE" id="PS51749"/>
    </source>
</evidence>
<keyword evidence="8" id="KW-0051">Antiviral defense</keyword>
<evidence type="ECO:0000256" key="10">
    <source>
        <dbReference type="ARBA" id="ARBA00023211"/>
    </source>
</evidence>
<dbReference type="InterPro" id="IPR028629">
    <property type="entry name" value="Cas9"/>
</dbReference>
<keyword evidence="6" id="KW-0460">Magnesium</keyword>
<evidence type="ECO:0000256" key="3">
    <source>
        <dbReference type="ARBA" id="ARBA00022723"/>
    </source>
</evidence>
<keyword evidence="7" id="KW-0694">RNA-binding</keyword>
<dbReference type="GO" id="GO:0003723">
    <property type="term" value="F:RNA binding"/>
    <property type="evidence" value="ECO:0007669"/>
    <property type="project" value="UniProtKB-UniRule"/>
</dbReference>
<dbReference type="Pfam" id="PF18541">
    <property type="entry name" value="RuvC_III"/>
    <property type="match status" value="1"/>
</dbReference>
<dbReference type="RefSeq" id="WP_210682010.1">
    <property type="nucleotide sequence ID" value="NZ_JAGMWN010000004.1"/>
</dbReference>
<keyword evidence="5 12" id="KW-0378">Hydrolase</keyword>
<feature type="domain" description="HNH Cas9-type" evidence="14">
    <location>
        <begin position="541"/>
        <end position="697"/>
    </location>
</feature>
<protein>
    <recommendedName>
        <fullName evidence="14">HNH Cas9-type domain-containing protein</fullName>
    </recommendedName>
</protein>
<dbReference type="InterPro" id="IPR003615">
    <property type="entry name" value="HNH_nuc"/>
</dbReference>
<sequence length="1163" mass="127568">MGDIGWGIDVGVGSLSLAVVELDARGAPIGLLDGAAEIFPASAGAAERRGHQSMRTQTQRRSARLRMLKGRLAALLDLPEGFDAPTPKVPGEERGAETSRVVLRARGLREPLAPVDLARAILHIAKNRGQRLTRAMGGKDSASAEDKAARKEAAEAQGRAQRTTDLLRALGDEHGMSRPAHPAELLQRDAEAGKPTRLRKDRPDAPVFTRQMVEAEFDALLATQVAAPARRAILTPDVVEDLRAAVFHEAKGKRPAVGKCRFRKPGPDGAIEDRLPIGSDLFQTKRIYEEVNNLRLIDPLTGAARPLNLAERDTVVAAALAGRDISGGTVRTLLGLGRGRDAWQTSLDVAETGRKAAAKIKGHQIAAAFKKADALNLWETMAEEERGAVADLLREEEDFERVLAGLIARDLASEAARSVANAPIAAGRSAAGPTATRLILEQLKADVISAYEATRRANLKDPSLDIPRFDRLPYYGTVLTDSCVGATYKGHDPLEMQFGRIPNPVVHQALNRLRRMGNAFLKRYGKPTRICIELARDLNKSADEREEDERRAAANARKNDAYILRLLEGAAQPKRRLSRDDRLKIKLHRLQNGRCLYTGQELSVAQLFDGTTAIDHILPRADTLDDGLANLALSTRRANDHKGKRTPYSAFSGGYLGHDYAQILEQAKARGPGVFWRFQPDAMDRFKDRADFRERFLVDTRYIGKVARRYLTTVCADPNGVVCVNGRLTALLRRHWGLDGLIREVMTEDGALPADPAPGAPVEEAAPTVADQIAHRREREKKLRFDHRHHLLDAVVAGCTTRWDVQRIHTIAGRFDRAPDHAELKEVIEAYLDEFQGAGLPWHSDFRAAVKALLTNDPARYGGDARPASRVLRKPDHNPRGKLHAASNYGAICRDPGDPNIFVVTQHKSISDLAAATDPAKALAGLDDMGRAKAILRAAVEIGAPRWWGGDDPLASLANLHRDLAGLREAILARAESVPESVGKSERERLKWAIEEEAEKSRRRRYTKVSVMAARILKPGPTPDARPLLLAPTKTDGSNHCLDIVRDTDGAVAMRVLARLDANQPGGLEPRPGETPLMRLHADDLVEMLDGDGTEARRRLYRLVSLSDGDLEFLPVEEARPVKQTPPGVRTRIASLKALRARKPAQVVLDTTGRVRWRSPALN</sequence>
<evidence type="ECO:0000256" key="9">
    <source>
        <dbReference type="ARBA" id="ARBA00023125"/>
    </source>
</evidence>
<keyword evidence="10" id="KW-0464">Manganese</keyword>
<dbReference type="GO" id="GO:0051607">
    <property type="term" value="P:defense response to virus"/>
    <property type="evidence" value="ECO:0007669"/>
    <property type="project" value="UniProtKB-KW"/>
</dbReference>
<evidence type="ECO:0000256" key="1">
    <source>
        <dbReference type="ARBA" id="ARBA00001946"/>
    </source>
</evidence>
<comment type="cofactor">
    <cofactor evidence="1">
        <name>Mg(2+)</name>
        <dbReference type="ChEBI" id="CHEBI:18420"/>
    </cofactor>
</comment>
<dbReference type="GO" id="GO:0046872">
    <property type="term" value="F:metal ion binding"/>
    <property type="evidence" value="ECO:0007669"/>
    <property type="project" value="UniProtKB-KW"/>
</dbReference>
<feature type="region of interest" description="Disordered" evidence="13">
    <location>
        <begin position="132"/>
        <end position="161"/>
    </location>
</feature>
<evidence type="ECO:0000256" key="6">
    <source>
        <dbReference type="ARBA" id="ARBA00022842"/>
    </source>
</evidence>
<dbReference type="NCBIfam" id="TIGR01865">
    <property type="entry name" value="cas_Csn1"/>
    <property type="match status" value="1"/>
</dbReference>
<keyword evidence="2 12" id="KW-0540">Nuclease</keyword>
<evidence type="ECO:0000256" key="8">
    <source>
        <dbReference type="ARBA" id="ARBA00023118"/>
    </source>
</evidence>
<organism evidence="15 16">
    <name type="scientific">Marivibrio halodurans</name>
    <dbReference type="NCBI Taxonomy" id="2039722"/>
    <lineage>
        <taxon>Bacteria</taxon>
        <taxon>Pseudomonadati</taxon>
        <taxon>Pseudomonadota</taxon>
        <taxon>Alphaproteobacteria</taxon>
        <taxon>Rhodospirillales</taxon>
        <taxon>Rhodospirillaceae</taxon>
        <taxon>Marivibrio</taxon>
    </lineage>
</organism>
<keyword evidence="4 12" id="KW-0255">Endonuclease</keyword>
<evidence type="ECO:0000256" key="7">
    <source>
        <dbReference type="ARBA" id="ARBA00022884"/>
    </source>
</evidence>
<keyword evidence="9 12" id="KW-0238">DNA-binding</keyword>
<evidence type="ECO:0000256" key="5">
    <source>
        <dbReference type="ARBA" id="ARBA00022801"/>
    </source>
</evidence>
<dbReference type="AlphaFoldDB" id="A0A8J7V303"/>
<name>A0A8J7V303_9PROT</name>
<proteinExistence type="predicted"/>
<dbReference type="GO" id="GO:0004519">
    <property type="term" value="F:endonuclease activity"/>
    <property type="evidence" value="ECO:0007669"/>
    <property type="project" value="UniProtKB-UniRule"/>
</dbReference>
<dbReference type="InterPro" id="IPR036397">
    <property type="entry name" value="RNaseH_sf"/>
</dbReference>
<dbReference type="Proteomes" id="UP000672602">
    <property type="component" value="Unassembled WGS sequence"/>
</dbReference>
<evidence type="ECO:0000256" key="4">
    <source>
        <dbReference type="ARBA" id="ARBA00022759"/>
    </source>
</evidence>
<comment type="caution">
    <text evidence="15">The sequence shown here is derived from an EMBL/GenBank/DDBJ whole genome shotgun (WGS) entry which is preliminary data.</text>
</comment>
<dbReference type="EMBL" id="JAGMWN010000004">
    <property type="protein sequence ID" value="MBP5857427.1"/>
    <property type="molecule type" value="Genomic_DNA"/>
</dbReference>
<feature type="compositionally biased region" description="Basic and acidic residues" evidence="13">
    <location>
        <begin position="142"/>
        <end position="154"/>
    </location>
</feature>
<dbReference type="Gene3D" id="3.30.420.10">
    <property type="entry name" value="Ribonuclease H-like superfamily/Ribonuclease H"/>
    <property type="match status" value="3"/>
</dbReference>
<dbReference type="Pfam" id="PF13395">
    <property type="entry name" value="HNH_4"/>
    <property type="match status" value="1"/>
</dbReference>